<proteinExistence type="predicted"/>
<keyword evidence="2" id="KW-1185">Reference proteome</keyword>
<dbReference type="SUPFAM" id="SSF56634">
    <property type="entry name" value="Heme-dependent catalase-like"/>
    <property type="match status" value="1"/>
</dbReference>
<dbReference type="CDD" id="cd08152">
    <property type="entry name" value="y4iL_like"/>
    <property type="match status" value="1"/>
</dbReference>
<accession>A0AAW2ZN24</accession>
<evidence type="ECO:0008006" key="3">
    <source>
        <dbReference type="Google" id="ProtNLM"/>
    </source>
</evidence>
<evidence type="ECO:0000313" key="2">
    <source>
        <dbReference type="Proteomes" id="UP001431209"/>
    </source>
</evidence>
<name>A0AAW2ZN24_9EUKA</name>
<dbReference type="EMBL" id="JAOPGA020001721">
    <property type="protein sequence ID" value="KAL0490798.1"/>
    <property type="molecule type" value="Genomic_DNA"/>
</dbReference>
<dbReference type="Proteomes" id="UP001431209">
    <property type="component" value="Unassembled WGS sequence"/>
</dbReference>
<dbReference type="PANTHER" id="PTHR36195">
    <property type="entry name" value="DOMAIN PROTEIN, PUTATIVE (AFU_ORTHOLOGUE AFUA_5G01990)-RELATED-RELATED"/>
    <property type="match status" value="1"/>
</dbReference>
<dbReference type="Gene3D" id="2.40.180.10">
    <property type="entry name" value="Catalase core domain"/>
    <property type="match status" value="1"/>
</dbReference>
<comment type="caution">
    <text evidence="1">The sequence shown here is derived from an EMBL/GenBank/DDBJ whole genome shotgun (WGS) entry which is preliminary data.</text>
</comment>
<protein>
    <recommendedName>
        <fullName evidence="3">Catalase</fullName>
    </recommendedName>
</protein>
<sequence>MDAVKNAISNTIESVSHGVHKITHTPIGPPNYIRYDQEGVEQHDEQEDAKIRETVEIMNRLLEKNFNIHGHAFRGTHIKSQAIVKGTITILDDLPTPFRQGLFATSGTHPLIMRYANEPSDLIDDRITAPRGVGMKIFNVPGKKLISEDSQTQDFSFNNAPVIELTDINVNLEIQKLREKYSDQPEKLKAAVATRRDAARQLAPFQLPNIHLLAHTFYSQAAYRYGDFVCKFSIVPTLQKQKELQNKKVTNDHSPNVLREWASEYFSVNSAEYDFRIQLCTDLYLMPVEDASVEWPESVSPYVTVARINIPPQETFSDERRVFWEEKIKIDPWAGLEEHCPLGSINRLRRQVYETSRQFRQKRNLQVISNLKDINDVPN</sequence>
<organism evidence="1 2">
    <name type="scientific">Acrasis kona</name>
    <dbReference type="NCBI Taxonomy" id="1008807"/>
    <lineage>
        <taxon>Eukaryota</taxon>
        <taxon>Discoba</taxon>
        <taxon>Heterolobosea</taxon>
        <taxon>Tetramitia</taxon>
        <taxon>Eutetramitia</taxon>
        <taxon>Acrasidae</taxon>
        <taxon>Acrasis</taxon>
    </lineage>
</organism>
<gene>
    <name evidence="1" type="ORF">AKO1_009612</name>
</gene>
<dbReference type="AlphaFoldDB" id="A0AAW2ZN24"/>
<dbReference type="PANTHER" id="PTHR36195:SF4">
    <property type="entry name" value="DOMAIN PROTEIN, PUTATIVE (AFU_ORTHOLOGUE AFUA_5G01990)-RELATED"/>
    <property type="match status" value="1"/>
</dbReference>
<reference evidence="1 2" key="1">
    <citation type="submission" date="2024-03" db="EMBL/GenBank/DDBJ databases">
        <title>The Acrasis kona genome and developmental transcriptomes reveal deep origins of eukaryotic multicellular pathways.</title>
        <authorList>
            <person name="Sheikh S."/>
            <person name="Fu C.-J."/>
            <person name="Brown M.W."/>
            <person name="Baldauf S.L."/>
        </authorList>
    </citation>
    <scope>NUCLEOTIDE SEQUENCE [LARGE SCALE GENOMIC DNA]</scope>
    <source>
        <strain evidence="1 2">ATCC MYA-3509</strain>
    </source>
</reference>
<dbReference type="InterPro" id="IPR020835">
    <property type="entry name" value="Catalase_sf"/>
</dbReference>
<dbReference type="GO" id="GO:0020037">
    <property type="term" value="F:heme binding"/>
    <property type="evidence" value="ECO:0007669"/>
    <property type="project" value="InterPro"/>
</dbReference>
<evidence type="ECO:0000313" key="1">
    <source>
        <dbReference type="EMBL" id="KAL0490798.1"/>
    </source>
</evidence>